<feature type="signal peptide" evidence="2">
    <location>
        <begin position="1"/>
        <end position="21"/>
    </location>
</feature>
<protein>
    <recommendedName>
        <fullName evidence="5">RxLR effector protein</fullName>
    </recommendedName>
</protein>
<feature type="region of interest" description="Disordered" evidence="1">
    <location>
        <begin position="26"/>
        <end position="147"/>
    </location>
</feature>
<evidence type="ECO:0000313" key="4">
    <source>
        <dbReference type="Proteomes" id="UP000488956"/>
    </source>
</evidence>
<sequence length="165" mass="15507">MAKLSVLSSILLVCAIAVATAQDATNAGGQAGSVTSDPAAPPPATSPPTATAPPSTTNAPPTAAPGAANPVAPGTPAAAPVSAPPAGPAWAGNPAPVTTDSGSGSFGSGGDIVKPVSRKPRTTSDSSRSQSSEPTPSEDSGARTVSTTTGGALGLAVLMGLAAML</sequence>
<dbReference type="EMBL" id="QXFX01002619">
    <property type="protein sequence ID" value="KAE9075254.1"/>
    <property type="molecule type" value="Genomic_DNA"/>
</dbReference>
<evidence type="ECO:0008006" key="5">
    <source>
        <dbReference type="Google" id="ProtNLM"/>
    </source>
</evidence>
<feature type="compositionally biased region" description="Low complexity" evidence="1">
    <location>
        <begin position="123"/>
        <end position="147"/>
    </location>
</feature>
<name>A0A6G0K3D0_9STRA</name>
<feature type="chain" id="PRO_5026047777" description="RxLR effector protein" evidence="2">
    <location>
        <begin position="22"/>
        <end position="165"/>
    </location>
</feature>
<accession>A0A6G0K3D0</accession>
<feature type="compositionally biased region" description="Low complexity" evidence="1">
    <location>
        <begin position="47"/>
        <end position="81"/>
    </location>
</feature>
<evidence type="ECO:0000256" key="1">
    <source>
        <dbReference type="SAM" id="MobiDB-lite"/>
    </source>
</evidence>
<keyword evidence="2" id="KW-0732">Signal</keyword>
<dbReference type="AlphaFoldDB" id="A0A6G0K3D0"/>
<comment type="caution">
    <text evidence="3">The sequence shown here is derived from an EMBL/GenBank/DDBJ whole genome shotgun (WGS) entry which is preliminary data.</text>
</comment>
<evidence type="ECO:0000313" key="3">
    <source>
        <dbReference type="EMBL" id="KAE9075254.1"/>
    </source>
</evidence>
<proteinExistence type="predicted"/>
<dbReference type="Proteomes" id="UP000488956">
    <property type="component" value="Unassembled WGS sequence"/>
</dbReference>
<gene>
    <name evidence="3" type="ORF">PF010_g24375</name>
</gene>
<feature type="compositionally biased region" description="Polar residues" evidence="1">
    <location>
        <begin position="26"/>
        <end position="36"/>
    </location>
</feature>
<organism evidence="3 4">
    <name type="scientific">Phytophthora fragariae</name>
    <dbReference type="NCBI Taxonomy" id="53985"/>
    <lineage>
        <taxon>Eukaryota</taxon>
        <taxon>Sar</taxon>
        <taxon>Stramenopiles</taxon>
        <taxon>Oomycota</taxon>
        <taxon>Peronosporomycetes</taxon>
        <taxon>Peronosporales</taxon>
        <taxon>Peronosporaceae</taxon>
        <taxon>Phytophthora</taxon>
    </lineage>
</organism>
<feature type="compositionally biased region" description="Low complexity" evidence="1">
    <location>
        <begin position="88"/>
        <end position="103"/>
    </location>
</feature>
<evidence type="ECO:0000256" key="2">
    <source>
        <dbReference type="SAM" id="SignalP"/>
    </source>
</evidence>
<reference evidence="3 4" key="1">
    <citation type="submission" date="2018-09" db="EMBL/GenBank/DDBJ databases">
        <title>Genomic investigation of the strawberry pathogen Phytophthora fragariae indicates pathogenicity is determined by transcriptional variation in three key races.</title>
        <authorList>
            <person name="Adams T.M."/>
            <person name="Armitage A.D."/>
            <person name="Sobczyk M.K."/>
            <person name="Bates H.J."/>
            <person name="Dunwell J.M."/>
            <person name="Nellist C.F."/>
            <person name="Harrison R.J."/>
        </authorList>
    </citation>
    <scope>NUCLEOTIDE SEQUENCE [LARGE SCALE GENOMIC DNA]</scope>
    <source>
        <strain evidence="3 4">ONT-3</strain>
    </source>
</reference>